<keyword evidence="4" id="KW-1185">Reference proteome</keyword>
<evidence type="ECO:0000313" key="4">
    <source>
        <dbReference type="Proteomes" id="UP000005711"/>
    </source>
</evidence>
<evidence type="ECO:0000256" key="1">
    <source>
        <dbReference type="SAM" id="MobiDB-lite"/>
    </source>
</evidence>
<dbReference type="RefSeq" id="WP_004825401.1">
    <property type="nucleotide sequence ID" value="NZ_ADDO01000057.1"/>
</dbReference>
<feature type="region of interest" description="Disordered" evidence="1">
    <location>
        <begin position="1"/>
        <end position="20"/>
    </location>
</feature>
<gene>
    <name evidence="3" type="ORF">HMPREF0628_0563</name>
</gene>
<feature type="transmembrane region" description="Helical" evidence="2">
    <location>
        <begin position="34"/>
        <end position="52"/>
    </location>
</feature>
<keyword evidence="2" id="KW-1133">Transmembrane helix</keyword>
<dbReference type="EMBL" id="ADDO01000057">
    <property type="protein sequence ID" value="EFA89720.1"/>
    <property type="molecule type" value="Genomic_DNA"/>
</dbReference>
<reference evidence="3 4" key="1">
    <citation type="submission" date="2009-12" db="EMBL/GenBank/DDBJ databases">
        <title>Genome Sequence of Peptoniphilus lacrimalis 315-B.</title>
        <authorList>
            <person name="Durkin A.S."/>
            <person name="Madupu R."/>
            <person name="Torralba M."/>
            <person name="Methe B."/>
            <person name="Sutton G."/>
            <person name="Strausberg R.L."/>
            <person name="Nelson K.E."/>
        </authorList>
    </citation>
    <scope>NUCLEOTIDE SEQUENCE [LARGE SCALE GENOMIC DNA]</scope>
    <source>
        <strain evidence="3 4">315-B</strain>
    </source>
</reference>
<evidence type="ECO:0000313" key="3">
    <source>
        <dbReference type="EMBL" id="EFA89720.1"/>
    </source>
</evidence>
<dbReference type="Proteomes" id="UP000005711">
    <property type="component" value="Unassembled WGS sequence"/>
</dbReference>
<organism evidence="3 4">
    <name type="scientific">Peptoniphilus lacrimalis 315-B</name>
    <dbReference type="NCBI Taxonomy" id="596330"/>
    <lineage>
        <taxon>Bacteria</taxon>
        <taxon>Bacillati</taxon>
        <taxon>Bacillota</taxon>
        <taxon>Tissierellia</taxon>
        <taxon>Tissierellales</taxon>
        <taxon>Peptoniphilaceae</taxon>
        <taxon>Peptoniphilus</taxon>
    </lineage>
</organism>
<dbReference type="AlphaFoldDB" id="D1VUR1"/>
<dbReference type="InterPro" id="IPR011664">
    <property type="entry name" value="Abi_system_AbiD/AbiF-like"/>
</dbReference>
<comment type="caution">
    <text evidence="3">The sequence shown here is derived from an EMBL/GenBank/DDBJ whole genome shotgun (WGS) entry which is preliminary data.</text>
</comment>
<sequence length="91" mass="10661">MKNIGKLSNAISRENENSNDKKSIKHYIKKHDHIPLWVLVNYLTVGNISYFYNPWMNLFKIKLLEVLVRDIKKVTSISIDDIFAISGFHNK</sequence>
<name>D1VUR1_9FIRM</name>
<keyword evidence="2" id="KW-0472">Membrane</keyword>
<dbReference type="Pfam" id="PF07751">
    <property type="entry name" value="Abi_2"/>
    <property type="match status" value="1"/>
</dbReference>
<protein>
    <submittedName>
        <fullName evidence="3">Uncharacterized protein</fullName>
    </submittedName>
</protein>
<keyword evidence="2" id="KW-0812">Transmembrane</keyword>
<evidence type="ECO:0000256" key="2">
    <source>
        <dbReference type="SAM" id="Phobius"/>
    </source>
</evidence>
<accession>D1VUR1</accession>
<proteinExistence type="predicted"/>